<evidence type="ECO:0000313" key="2">
    <source>
        <dbReference type="EMBL" id="KDS48443.1"/>
    </source>
</evidence>
<sequence>MKSKYYFPHTATVFFLLTVAVALFSWIGSIYGLGKVQSLLSPEGIRWELRHAMGNFVQTPALGIVMMLFLGFGITVHSGVWGTLGRIVKRGKPISRKEKRALILAGCILLVYIIMIICTTFAPWTMLRSVTGSLTNSPFQKGIYYLISFGVGLSGMAFGYASGRFRDDKDIIKGMSCLFSRFADYFVVLFFIVQFFSSLMYTNLVEWVGIDSYIVSYAFHICCYLPFAWMLNRKKIDC</sequence>
<dbReference type="GO" id="GO:1902604">
    <property type="term" value="P:p-aminobenzoyl-glutamate transmembrane transport"/>
    <property type="evidence" value="ECO:0007669"/>
    <property type="project" value="InterPro"/>
</dbReference>
<feature type="transmembrane region" description="Helical" evidence="1">
    <location>
        <begin position="12"/>
        <end position="33"/>
    </location>
</feature>
<feature type="transmembrane region" description="Helical" evidence="1">
    <location>
        <begin position="101"/>
        <end position="122"/>
    </location>
</feature>
<dbReference type="Pfam" id="PF03806">
    <property type="entry name" value="ABG_transport"/>
    <property type="match status" value="1"/>
</dbReference>
<accession>A0A069SA29</accession>
<keyword evidence="1" id="KW-0472">Membrane</keyword>
<reference evidence="2 3" key="1">
    <citation type="submission" date="2014-04" db="EMBL/GenBank/DDBJ databases">
        <authorList>
            <person name="Sears C."/>
            <person name="Carroll K."/>
            <person name="Sack B.R."/>
            <person name="Qadri F."/>
            <person name="Myers L.L."/>
            <person name="Chung G.-T."/>
            <person name="Escheverria P."/>
            <person name="Fraser C.M."/>
            <person name="Sadzewicz L."/>
            <person name="Shefchek K.A."/>
            <person name="Tallon L."/>
            <person name="Das S.P."/>
            <person name="Daugherty S."/>
            <person name="Mongodin E.F."/>
        </authorList>
    </citation>
    <scope>NUCLEOTIDE SEQUENCE [LARGE SCALE GENOMIC DNA]</scope>
    <source>
        <strain evidence="2 3">3975 RP4</strain>
    </source>
</reference>
<keyword evidence="1" id="KW-1133">Transmembrane helix</keyword>
<dbReference type="Proteomes" id="UP000027661">
    <property type="component" value="Unassembled WGS sequence"/>
</dbReference>
<evidence type="ECO:0000256" key="1">
    <source>
        <dbReference type="SAM" id="Phobius"/>
    </source>
</evidence>
<gene>
    <name evidence="2" type="ORF">M099_3275</name>
</gene>
<name>A0A069SA29_PHOVU</name>
<proteinExistence type="predicted"/>
<dbReference type="GO" id="GO:0015558">
    <property type="term" value="F:secondary active p-aminobenzoyl-glutamate transmembrane transporter activity"/>
    <property type="evidence" value="ECO:0007669"/>
    <property type="project" value="InterPro"/>
</dbReference>
<feature type="transmembrane region" description="Helical" evidence="1">
    <location>
        <begin position="213"/>
        <end position="231"/>
    </location>
</feature>
<feature type="transmembrane region" description="Helical" evidence="1">
    <location>
        <begin position="182"/>
        <end position="201"/>
    </location>
</feature>
<feature type="transmembrane region" description="Helical" evidence="1">
    <location>
        <begin position="142"/>
        <end position="161"/>
    </location>
</feature>
<dbReference type="AlphaFoldDB" id="A0A069SA29"/>
<dbReference type="RefSeq" id="WP_032953231.1">
    <property type="nucleotide sequence ID" value="NZ_JNHM01000081.1"/>
</dbReference>
<dbReference type="EMBL" id="JNHM01000081">
    <property type="protein sequence ID" value="KDS48443.1"/>
    <property type="molecule type" value="Genomic_DNA"/>
</dbReference>
<comment type="caution">
    <text evidence="2">The sequence shown here is derived from an EMBL/GenBank/DDBJ whole genome shotgun (WGS) entry which is preliminary data.</text>
</comment>
<dbReference type="InterPro" id="IPR004697">
    <property type="entry name" value="AbgT"/>
</dbReference>
<dbReference type="PANTHER" id="PTHR30282">
    <property type="entry name" value="P-AMINOBENZOYL GLUTAMATE TRANSPORTER"/>
    <property type="match status" value="1"/>
</dbReference>
<protein>
    <submittedName>
        <fullName evidence="2">AbgT transporter family protein</fullName>
    </submittedName>
</protein>
<dbReference type="PATRIC" id="fig|1339352.3.peg.3112"/>
<evidence type="ECO:0000313" key="3">
    <source>
        <dbReference type="Proteomes" id="UP000027661"/>
    </source>
</evidence>
<keyword evidence="1" id="KW-0812">Transmembrane</keyword>
<organism evidence="2 3">
    <name type="scientific">Phocaeicola vulgatus str. 3975 RP4</name>
    <dbReference type="NCBI Taxonomy" id="1339352"/>
    <lineage>
        <taxon>Bacteria</taxon>
        <taxon>Pseudomonadati</taxon>
        <taxon>Bacteroidota</taxon>
        <taxon>Bacteroidia</taxon>
        <taxon>Bacteroidales</taxon>
        <taxon>Bacteroidaceae</taxon>
        <taxon>Phocaeicola</taxon>
    </lineage>
</organism>
<feature type="transmembrane region" description="Helical" evidence="1">
    <location>
        <begin position="61"/>
        <end position="80"/>
    </location>
</feature>
<dbReference type="PANTHER" id="PTHR30282:SF0">
    <property type="entry name" value="P-AMINOBENZOYL-GLUTAMATE TRANSPORT PROTEIN"/>
    <property type="match status" value="1"/>
</dbReference>